<keyword evidence="11" id="KW-1133">Transmembrane helix</keyword>
<feature type="domain" description="Reverse transcriptase" evidence="12">
    <location>
        <begin position="173"/>
        <end position="407"/>
    </location>
</feature>
<dbReference type="PRINTS" id="PR00866">
    <property type="entry name" value="RNADNAPOLMS"/>
</dbReference>
<evidence type="ECO:0000256" key="8">
    <source>
        <dbReference type="ARBA" id="ARBA00034120"/>
    </source>
</evidence>
<keyword evidence="11" id="KW-0812">Transmembrane</keyword>
<proteinExistence type="inferred from homology"/>
<dbReference type="CDD" id="cd03487">
    <property type="entry name" value="RT_Bac_retron_II"/>
    <property type="match status" value="1"/>
</dbReference>
<evidence type="ECO:0000259" key="12">
    <source>
        <dbReference type="PROSITE" id="PS50878"/>
    </source>
</evidence>
<feature type="compositionally biased region" description="Basic and acidic residues" evidence="10">
    <location>
        <begin position="517"/>
        <end position="530"/>
    </location>
</feature>
<dbReference type="Proteomes" id="UP001212602">
    <property type="component" value="Unassembled WGS sequence"/>
</dbReference>
<feature type="region of interest" description="Disordered" evidence="10">
    <location>
        <begin position="489"/>
        <end position="569"/>
    </location>
</feature>
<evidence type="ECO:0000256" key="7">
    <source>
        <dbReference type="ARBA" id="ARBA00023118"/>
    </source>
</evidence>
<gene>
    <name evidence="13" type="ORF">PGB34_16725</name>
</gene>
<dbReference type="SUPFAM" id="SSF56672">
    <property type="entry name" value="DNA/RNA polymerases"/>
    <property type="match status" value="1"/>
</dbReference>
<dbReference type="Pfam" id="PF00078">
    <property type="entry name" value="RVT_1"/>
    <property type="match status" value="1"/>
</dbReference>
<evidence type="ECO:0000313" key="13">
    <source>
        <dbReference type="EMBL" id="MDA7418010.1"/>
    </source>
</evidence>
<comment type="catalytic activity">
    <reaction evidence="9">
        <text>DNA(n) + a 2'-deoxyribonucleoside 5'-triphosphate = DNA(n+1) + diphosphate</text>
        <dbReference type="Rhea" id="RHEA:22508"/>
        <dbReference type="Rhea" id="RHEA-COMP:17339"/>
        <dbReference type="Rhea" id="RHEA-COMP:17340"/>
        <dbReference type="ChEBI" id="CHEBI:33019"/>
        <dbReference type="ChEBI" id="CHEBI:61560"/>
        <dbReference type="ChEBI" id="CHEBI:173112"/>
        <dbReference type="EC" id="2.7.7.49"/>
    </reaction>
</comment>
<dbReference type="PANTHER" id="PTHR34047:SF7">
    <property type="entry name" value="RNA-DIRECTED DNA POLYMERASE"/>
    <property type="match status" value="1"/>
</dbReference>
<evidence type="ECO:0000256" key="3">
    <source>
        <dbReference type="ARBA" id="ARBA00022695"/>
    </source>
</evidence>
<keyword evidence="7" id="KW-0051">Antiviral defense</keyword>
<keyword evidence="11" id="KW-0472">Membrane</keyword>
<keyword evidence="3" id="KW-0548">Nucleotidyltransferase</keyword>
<dbReference type="EC" id="2.7.7.49" evidence="1"/>
<evidence type="ECO:0000256" key="6">
    <source>
        <dbReference type="ARBA" id="ARBA00022918"/>
    </source>
</evidence>
<organism evidence="13 14">
    <name type="scientific">Xenophilus arseniciresistens</name>
    <dbReference type="NCBI Taxonomy" id="1283306"/>
    <lineage>
        <taxon>Bacteria</taxon>
        <taxon>Pseudomonadati</taxon>
        <taxon>Pseudomonadota</taxon>
        <taxon>Betaproteobacteria</taxon>
        <taxon>Burkholderiales</taxon>
        <taxon>Comamonadaceae</taxon>
        <taxon>Xenophilus</taxon>
    </lineage>
</organism>
<dbReference type="EMBL" id="JAQIPB010000008">
    <property type="protein sequence ID" value="MDA7418010.1"/>
    <property type="molecule type" value="Genomic_DNA"/>
</dbReference>
<dbReference type="PROSITE" id="PS50878">
    <property type="entry name" value="RT_POL"/>
    <property type="match status" value="1"/>
</dbReference>
<comment type="caution">
    <text evidence="13">The sequence shown here is derived from an EMBL/GenBank/DDBJ whole genome shotgun (WGS) entry which is preliminary data.</text>
</comment>
<evidence type="ECO:0000256" key="9">
    <source>
        <dbReference type="ARBA" id="ARBA00048173"/>
    </source>
</evidence>
<dbReference type="GO" id="GO:0003723">
    <property type="term" value="F:RNA binding"/>
    <property type="evidence" value="ECO:0007669"/>
    <property type="project" value="InterPro"/>
</dbReference>
<evidence type="ECO:0000256" key="11">
    <source>
        <dbReference type="SAM" id="Phobius"/>
    </source>
</evidence>
<dbReference type="InterPro" id="IPR051083">
    <property type="entry name" value="GrpII_Intron_Splice-Mob/Def"/>
</dbReference>
<keyword evidence="6 13" id="KW-0695">RNA-directed DNA polymerase</keyword>
<evidence type="ECO:0000313" key="14">
    <source>
        <dbReference type="Proteomes" id="UP001212602"/>
    </source>
</evidence>
<dbReference type="GO" id="GO:0046872">
    <property type="term" value="F:metal ion binding"/>
    <property type="evidence" value="ECO:0007669"/>
    <property type="project" value="UniProtKB-KW"/>
</dbReference>
<reference evidence="13" key="1">
    <citation type="submission" date="2023-01" db="EMBL/GenBank/DDBJ databases">
        <title>Xenophilus mangrovi sp. nov., isolated from soil of Mangrove nature reserve.</title>
        <authorList>
            <person name="Xu S."/>
            <person name="Liu Z."/>
            <person name="Xu Y."/>
        </authorList>
    </citation>
    <scope>NUCLEOTIDE SEQUENCE</scope>
    <source>
        <strain evidence="13">YW8</strain>
    </source>
</reference>
<dbReference type="InterPro" id="IPR000123">
    <property type="entry name" value="Reverse_transcriptase_msDNA"/>
</dbReference>
<dbReference type="GO" id="GO:0051607">
    <property type="term" value="P:defense response to virus"/>
    <property type="evidence" value="ECO:0007669"/>
    <property type="project" value="UniProtKB-KW"/>
</dbReference>
<feature type="compositionally biased region" description="Low complexity" evidence="10">
    <location>
        <begin position="533"/>
        <end position="566"/>
    </location>
</feature>
<dbReference type="InterPro" id="IPR000477">
    <property type="entry name" value="RT_dom"/>
</dbReference>
<evidence type="ECO:0000256" key="1">
    <source>
        <dbReference type="ARBA" id="ARBA00012493"/>
    </source>
</evidence>
<keyword evidence="4" id="KW-0479">Metal-binding</keyword>
<name>A0AAE3T0W8_9BURK</name>
<comment type="similarity">
    <text evidence="8">Belongs to the bacterial reverse transcriptase family.</text>
</comment>
<dbReference type="PANTHER" id="PTHR34047">
    <property type="entry name" value="NUCLEAR INTRON MATURASE 1, MITOCHONDRIAL-RELATED"/>
    <property type="match status" value="1"/>
</dbReference>
<feature type="transmembrane region" description="Helical" evidence="11">
    <location>
        <begin position="619"/>
        <end position="637"/>
    </location>
</feature>
<dbReference type="GO" id="GO:0003964">
    <property type="term" value="F:RNA-directed DNA polymerase activity"/>
    <property type="evidence" value="ECO:0007669"/>
    <property type="project" value="UniProtKB-KW"/>
</dbReference>
<dbReference type="AlphaFoldDB" id="A0AAE3T0W8"/>
<keyword evidence="14" id="KW-1185">Reference proteome</keyword>
<sequence length="639" mass="70105">MAAPQPTRAELIERIRASSKEAVVLAEMQRLGFWPKGAAQPEAATELIERETALVQELNSLQAQLQLKGDPDKALRAMRQERLAAARAQRETKARERAQRQYERALQWHGERQQRIGYLGAGVSAGLERPDGKAAHAPLHKPRPERLALHGLPALASPQALAQAMGLALGELRFLSFHREVARHTHYRRFTLPKKSGGERLISAPMPRLKRAQYWVLDNILAKVPAHDAAHGFLPGRSIAGNAQPHCGQDVVINLDVKDFFPSIAFGRIKGVFMHLGYGESVATVLALLCSENRADELQVDGERWFVGGTAAQRVLPQGAPTSPMLTNLLCRRLDRRLAGLARALGFAYTRYADDLSFSASGEAAQRVGTLLRRVRWTLREEGFELHPEKERVMRRGARQEVTGIVVNAAQPGVSRQSRRALRAALHRAKGEGLEQAHWQGQPASRERLLGYAHFVQGINATQGRALVLAAQALPLASRAAHAVAPASDFRTRAAQGQAPARAAGDWWQPAPPPEPVRQRTDGELREARAARRQAAAEARRAAQPTTAAAPSARPGNPNPPAAAANPRPPVVRKRRTYWLQLFVVWLAGVLTGSGHVTLAGLAYLLISYWKGHQRWSHFSLVMLAIVVLVPVARSIGLL</sequence>
<evidence type="ECO:0000256" key="5">
    <source>
        <dbReference type="ARBA" id="ARBA00022842"/>
    </source>
</evidence>
<feature type="transmembrane region" description="Helical" evidence="11">
    <location>
        <begin position="578"/>
        <end position="607"/>
    </location>
</feature>
<evidence type="ECO:0000256" key="2">
    <source>
        <dbReference type="ARBA" id="ARBA00022679"/>
    </source>
</evidence>
<dbReference type="RefSeq" id="WP_271429245.1">
    <property type="nucleotide sequence ID" value="NZ_JAQIPB010000008.1"/>
</dbReference>
<dbReference type="InterPro" id="IPR043502">
    <property type="entry name" value="DNA/RNA_pol_sf"/>
</dbReference>
<protein>
    <recommendedName>
        <fullName evidence="1">RNA-directed DNA polymerase</fullName>
        <ecNumber evidence="1">2.7.7.49</ecNumber>
    </recommendedName>
</protein>
<feature type="compositionally biased region" description="Low complexity" evidence="10">
    <location>
        <begin position="489"/>
        <end position="505"/>
    </location>
</feature>
<evidence type="ECO:0000256" key="10">
    <source>
        <dbReference type="SAM" id="MobiDB-lite"/>
    </source>
</evidence>
<evidence type="ECO:0000256" key="4">
    <source>
        <dbReference type="ARBA" id="ARBA00022723"/>
    </source>
</evidence>
<keyword evidence="2" id="KW-0808">Transferase</keyword>
<keyword evidence="5" id="KW-0460">Magnesium</keyword>
<accession>A0AAE3T0W8</accession>